<protein>
    <submittedName>
        <fullName evidence="2">GOLD domain-containing protein</fullName>
    </submittedName>
</protein>
<sequence>LLLTAVAGTVEELRAASLTPASDIRQHISTTATPTNLREDFDDIFSDFAMQMDNTSEEAMSVTTNISEEEQQLMMLGDDAGDDDIFVEEIAVGEEAFADEVNPKRKKMCKDSNKQVNVVSTILSDLNVVVSSLNNASQGAGYITKIAVQQYINKELGDIYVAINSEKSCDFVGSIPASNDKTIVKFQFHSLPYGQSLSLKMQIEGFRATLDDIILSHLSAFIYDNEKTDVPLNLKINVADTQITVRNPKAKSFRIKLNDCIIEQAEEDDATIQD</sequence>
<proteinExistence type="predicted"/>
<name>A0A0R3RQW1_9BILA</name>
<reference evidence="2" key="1">
    <citation type="submission" date="2017-02" db="UniProtKB">
        <authorList>
            <consortium name="WormBaseParasite"/>
        </authorList>
    </citation>
    <scope>IDENTIFICATION</scope>
</reference>
<organism evidence="1 2">
    <name type="scientific">Elaeophora elaphi</name>
    <dbReference type="NCBI Taxonomy" id="1147741"/>
    <lineage>
        <taxon>Eukaryota</taxon>
        <taxon>Metazoa</taxon>
        <taxon>Ecdysozoa</taxon>
        <taxon>Nematoda</taxon>
        <taxon>Chromadorea</taxon>
        <taxon>Rhabditida</taxon>
        <taxon>Spirurina</taxon>
        <taxon>Spiruromorpha</taxon>
        <taxon>Filarioidea</taxon>
        <taxon>Onchocercidae</taxon>
        <taxon>Elaeophora</taxon>
    </lineage>
</organism>
<keyword evidence="1" id="KW-1185">Reference proteome</keyword>
<evidence type="ECO:0000313" key="2">
    <source>
        <dbReference type="WBParaSite" id="EEL_0000408701-mRNA-1"/>
    </source>
</evidence>
<dbReference type="WBParaSite" id="EEL_0000408701-mRNA-1">
    <property type="protein sequence ID" value="EEL_0000408701-mRNA-1"/>
    <property type="gene ID" value="EEL_0000408701"/>
</dbReference>
<dbReference type="AlphaFoldDB" id="A0A0R3RQW1"/>
<dbReference type="Proteomes" id="UP000050640">
    <property type="component" value="Unplaced"/>
</dbReference>
<accession>A0A0R3RQW1</accession>
<evidence type="ECO:0000313" key="1">
    <source>
        <dbReference type="Proteomes" id="UP000050640"/>
    </source>
</evidence>